<evidence type="ECO:0000313" key="2">
    <source>
        <dbReference type="EMBL" id="MBH8575136.1"/>
    </source>
</evidence>
<keyword evidence="3" id="KW-1185">Reference proteome</keyword>
<feature type="transmembrane region" description="Helical" evidence="1">
    <location>
        <begin position="52"/>
        <end position="71"/>
    </location>
</feature>
<dbReference type="RefSeq" id="WP_214433930.1">
    <property type="nucleotide sequence ID" value="NZ_CAWPUQ010000009.1"/>
</dbReference>
<gene>
    <name evidence="2" type="ORF">I8752_19375</name>
</gene>
<evidence type="ECO:0000313" key="3">
    <source>
        <dbReference type="Proteomes" id="UP000662314"/>
    </source>
</evidence>
<feature type="transmembrane region" description="Helical" evidence="1">
    <location>
        <begin position="7"/>
        <end position="23"/>
    </location>
</feature>
<comment type="caution">
    <text evidence="2">The sequence shown here is derived from an EMBL/GenBank/DDBJ whole genome shotgun (WGS) entry which is preliminary data.</text>
</comment>
<proteinExistence type="predicted"/>
<name>A0A8J7I8J7_9NOST</name>
<dbReference type="AlphaFoldDB" id="A0A8J7I8J7"/>
<protein>
    <submittedName>
        <fullName evidence="2">Uncharacterized protein</fullName>
    </submittedName>
</protein>
<keyword evidence="1" id="KW-0812">Transmembrane</keyword>
<organism evidence="2 3">
    <name type="scientific">Dendronalium phyllosphericum CENA369</name>
    <dbReference type="NCBI Taxonomy" id="1725256"/>
    <lineage>
        <taxon>Bacteria</taxon>
        <taxon>Bacillati</taxon>
        <taxon>Cyanobacteriota</taxon>
        <taxon>Cyanophyceae</taxon>
        <taxon>Nostocales</taxon>
        <taxon>Nostocaceae</taxon>
        <taxon>Dendronalium</taxon>
        <taxon>Dendronalium phyllosphericum</taxon>
    </lineage>
</organism>
<sequence length="119" mass="12703">MSPTARWILGIAAILFTLMVIPSAFDIPALWGLVVFLLLIAVSCFSKRARPIAIRLIAATVLTMYICYVISEIGKPSLPKAIAGLCVWGLPAGFVAITGKYPSWGHGSAAFNGSQKKPK</sequence>
<evidence type="ECO:0000256" key="1">
    <source>
        <dbReference type="SAM" id="Phobius"/>
    </source>
</evidence>
<keyword evidence="1" id="KW-0472">Membrane</keyword>
<dbReference type="EMBL" id="JAECZA010000106">
    <property type="protein sequence ID" value="MBH8575136.1"/>
    <property type="molecule type" value="Genomic_DNA"/>
</dbReference>
<feature type="transmembrane region" description="Helical" evidence="1">
    <location>
        <begin position="29"/>
        <end position="45"/>
    </location>
</feature>
<dbReference type="Proteomes" id="UP000662314">
    <property type="component" value="Unassembled WGS sequence"/>
</dbReference>
<accession>A0A8J7I8J7</accession>
<reference evidence="2 3" key="1">
    <citation type="journal article" date="2021" name="Int. J. Syst. Evol. Microbiol.">
        <title>Amazonocrinis nigriterrae gen. nov., sp. nov., Atlanticothrix silvestris gen. nov., sp. nov. and Dendronalium phyllosphericum gen. nov., sp. nov., nostocacean cyanobacteria from Brazilian environments.</title>
        <authorList>
            <person name="Alvarenga D.O."/>
            <person name="Andreote A.P.D."/>
            <person name="Branco L.H.Z."/>
            <person name="Delbaje E."/>
            <person name="Cruz R.B."/>
            <person name="Varani A.M."/>
            <person name="Fiore M.F."/>
        </authorList>
    </citation>
    <scope>NUCLEOTIDE SEQUENCE [LARGE SCALE GENOMIC DNA]</scope>
    <source>
        <strain evidence="2 3">CENA369</strain>
    </source>
</reference>
<keyword evidence="1" id="KW-1133">Transmembrane helix</keyword>